<accession>A0ABU3XDY7</accession>
<evidence type="ECO:0000313" key="7">
    <source>
        <dbReference type="Proteomes" id="UP001287282"/>
    </source>
</evidence>
<evidence type="ECO:0000259" key="5">
    <source>
        <dbReference type="Pfam" id="PF02737"/>
    </source>
</evidence>
<proteinExistence type="inferred from homology"/>
<dbReference type="PIRSF" id="PIRSF000105">
    <property type="entry name" value="HCDH"/>
    <property type="match status" value="1"/>
</dbReference>
<evidence type="ECO:0000259" key="4">
    <source>
        <dbReference type="Pfam" id="PF00725"/>
    </source>
</evidence>
<dbReference type="InterPro" id="IPR006176">
    <property type="entry name" value="3-OHacyl-CoA_DH_NAD-bd"/>
</dbReference>
<dbReference type="InterPro" id="IPR006108">
    <property type="entry name" value="3HC_DH_C"/>
</dbReference>
<comment type="pathway">
    <text evidence="1">Lipid metabolism; butanoate metabolism.</text>
</comment>
<feature type="domain" description="3-hydroxyacyl-CoA dehydrogenase NAD binding" evidence="5">
    <location>
        <begin position="5"/>
        <end position="183"/>
    </location>
</feature>
<dbReference type="SUPFAM" id="SSF51735">
    <property type="entry name" value="NAD(P)-binding Rossmann-fold domains"/>
    <property type="match status" value="1"/>
</dbReference>
<keyword evidence="7" id="KW-1185">Reference proteome</keyword>
<comment type="similarity">
    <text evidence="2">Belongs to the 3-hydroxyacyl-CoA dehydrogenase family.</text>
</comment>
<feature type="domain" description="3-hydroxyacyl-CoA dehydrogenase C-terminal" evidence="4">
    <location>
        <begin position="187"/>
        <end position="282"/>
    </location>
</feature>
<dbReference type="GO" id="GO:0008691">
    <property type="term" value="F:3-hydroxybutyryl-CoA dehydrogenase activity"/>
    <property type="evidence" value="ECO:0007669"/>
    <property type="project" value="UniProtKB-EC"/>
</dbReference>
<comment type="caution">
    <text evidence="6">The sequence shown here is derived from an EMBL/GenBank/DDBJ whole genome shotgun (WGS) entry which is preliminary data.</text>
</comment>
<dbReference type="SUPFAM" id="SSF48179">
    <property type="entry name" value="6-phosphogluconate dehydrogenase C-terminal domain-like"/>
    <property type="match status" value="1"/>
</dbReference>
<evidence type="ECO:0000256" key="2">
    <source>
        <dbReference type="ARBA" id="ARBA00009463"/>
    </source>
</evidence>
<dbReference type="Gene3D" id="3.40.50.720">
    <property type="entry name" value="NAD(P)-binding Rossmann-like Domain"/>
    <property type="match status" value="1"/>
</dbReference>
<dbReference type="InterPro" id="IPR008927">
    <property type="entry name" value="6-PGluconate_DH-like_C_sf"/>
</dbReference>
<gene>
    <name evidence="6" type="ORF">RYX56_17120</name>
</gene>
<organism evidence="6 7">
    <name type="scientific">Alkalihalophilus lindianensis</name>
    <dbReference type="NCBI Taxonomy" id="1630542"/>
    <lineage>
        <taxon>Bacteria</taxon>
        <taxon>Bacillati</taxon>
        <taxon>Bacillota</taxon>
        <taxon>Bacilli</taxon>
        <taxon>Bacillales</taxon>
        <taxon>Bacillaceae</taxon>
        <taxon>Alkalihalophilus</taxon>
    </lineage>
</organism>
<dbReference type="InterPro" id="IPR022694">
    <property type="entry name" value="3-OHacyl-CoA_DH"/>
</dbReference>
<dbReference type="Pfam" id="PF02737">
    <property type="entry name" value="3HCDH_N"/>
    <property type="match status" value="1"/>
</dbReference>
<dbReference type="InterPro" id="IPR013328">
    <property type="entry name" value="6PGD_dom2"/>
</dbReference>
<evidence type="ECO:0000256" key="1">
    <source>
        <dbReference type="ARBA" id="ARBA00005086"/>
    </source>
</evidence>
<dbReference type="Proteomes" id="UP001287282">
    <property type="component" value="Unassembled WGS sequence"/>
</dbReference>
<dbReference type="Pfam" id="PF00725">
    <property type="entry name" value="3HCDH"/>
    <property type="match status" value="1"/>
</dbReference>
<dbReference type="NCBIfam" id="NF005875">
    <property type="entry name" value="PRK07819.1"/>
    <property type="match status" value="1"/>
</dbReference>
<name>A0ABU3XDY7_9BACI</name>
<dbReference type="EMBL" id="JAWJBA010000006">
    <property type="protein sequence ID" value="MDV2686092.1"/>
    <property type="molecule type" value="Genomic_DNA"/>
</dbReference>
<dbReference type="InterPro" id="IPR036291">
    <property type="entry name" value="NAD(P)-bd_dom_sf"/>
</dbReference>
<dbReference type="PANTHER" id="PTHR48075">
    <property type="entry name" value="3-HYDROXYACYL-COA DEHYDROGENASE FAMILY PROTEIN"/>
    <property type="match status" value="1"/>
</dbReference>
<evidence type="ECO:0000313" key="6">
    <source>
        <dbReference type="EMBL" id="MDV2686092.1"/>
    </source>
</evidence>
<dbReference type="EC" id="1.1.1.157" evidence="6"/>
<dbReference type="PANTHER" id="PTHR48075:SF5">
    <property type="entry name" value="3-HYDROXYBUTYRYL-COA DEHYDROGENASE"/>
    <property type="match status" value="1"/>
</dbReference>
<sequence>MTKGTIGVIGCGTMGNGIAQVCAMAGFNVVVRDLDEKILEQAKATIESNVRRIVKRKQLKESTVEETLKRMSFTTNLEELKNTDMIIEAIIENMEIKKSLFRELDDLCASDTILATNTSGLSITELGGATKRPDKVVGMHFFNPVPVMQLVEIIRGEETSDATYEKVQSLSEQIGKQGITVEDSPLFVVNRILVPMISEAIFVLGEGTASAEDIDKGMMLGANHPIGPLALADLIGLDTLLFVQETLFEESGDSKYRTPPLLKKLVRAGHLGRKSGKGFYMY</sequence>
<evidence type="ECO:0000256" key="3">
    <source>
        <dbReference type="ARBA" id="ARBA00023002"/>
    </source>
</evidence>
<dbReference type="NCBIfam" id="NF004474">
    <property type="entry name" value="PRK05808.1"/>
    <property type="match status" value="1"/>
</dbReference>
<dbReference type="Gene3D" id="1.10.1040.10">
    <property type="entry name" value="N-(1-d-carboxylethyl)-l-norvaline Dehydrogenase, domain 2"/>
    <property type="match status" value="1"/>
</dbReference>
<protein>
    <submittedName>
        <fullName evidence="6">3-hydroxybutyryl-CoA dehydrogenase</fullName>
        <ecNumber evidence="6">1.1.1.157</ecNumber>
    </submittedName>
</protein>
<dbReference type="RefSeq" id="WP_317123260.1">
    <property type="nucleotide sequence ID" value="NZ_JAWJBA010000006.1"/>
</dbReference>
<keyword evidence="3 6" id="KW-0560">Oxidoreductase</keyword>
<reference evidence="6 7" key="1">
    <citation type="submission" date="2023-10" db="EMBL/GenBank/DDBJ databases">
        <title>Screening of Alkalihalobacillus lindianensis BZ-TG-R113 and Its Alleviation of Salt Stress on Rapeseed Growth.</title>
        <authorList>
            <person name="Zhao B."/>
            <person name="Guo T."/>
        </authorList>
    </citation>
    <scope>NUCLEOTIDE SEQUENCE [LARGE SCALE GENOMIC DNA]</scope>
    <source>
        <strain evidence="6 7">BZ-TG-R113</strain>
    </source>
</reference>